<feature type="domain" description="Chalcone isomerase" evidence="2">
    <location>
        <begin position="23"/>
        <end position="186"/>
    </location>
</feature>
<dbReference type="AlphaFoldDB" id="A0A3Q9FNP0"/>
<organism evidence="3 4">
    <name type="scientific">Flammeovirga pectinis</name>
    <dbReference type="NCBI Taxonomy" id="2494373"/>
    <lineage>
        <taxon>Bacteria</taxon>
        <taxon>Pseudomonadati</taxon>
        <taxon>Bacteroidota</taxon>
        <taxon>Cytophagia</taxon>
        <taxon>Cytophagales</taxon>
        <taxon>Flammeovirgaceae</taxon>
        <taxon>Flammeovirga</taxon>
    </lineage>
</organism>
<dbReference type="InterPro" id="IPR016088">
    <property type="entry name" value="Chalcone_isomerase_3-sand"/>
</dbReference>
<dbReference type="Pfam" id="PF16036">
    <property type="entry name" value="Chalcone_3"/>
    <property type="match status" value="1"/>
</dbReference>
<dbReference type="GO" id="GO:0016872">
    <property type="term" value="F:intramolecular lyase activity"/>
    <property type="evidence" value="ECO:0007669"/>
    <property type="project" value="InterPro"/>
</dbReference>
<dbReference type="InterPro" id="IPR016087">
    <property type="entry name" value="Chalcone_isomerase"/>
</dbReference>
<dbReference type="KEGG" id="fll:EI427_09265"/>
<dbReference type="Proteomes" id="UP000267268">
    <property type="component" value="Chromosome 1"/>
</dbReference>
<keyword evidence="3" id="KW-0413">Isomerase</keyword>
<dbReference type="SUPFAM" id="SSF54626">
    <property type="entry name" value="Chalcone isomerase"/>
    <property type="match status" value="1"/>
</dbReference>
<evidence type="ECO:0000313" key="4">
    <source>
        <dbReference type="Proteomes" id="UP000267268"/>
    </source>
</evidence>
<dbReference type="EMBL" id="CP034562">
    <property type="protein sequence ID" value="AZQ62418.1"/>
    <property type="molecule type" value="Genomic_DNA"/>
</dbReference>
<evidence type="ECO:0000259" key="2">
    <source>
        <dbReference type="Pfam" id="PF16036"/>
    </source>
</evidence>
<sequence>MKQSLLTVLIVFTAFVSTFAQTTEISDVTLQNKIDVDGTSLILNGAGVRSKYFLSLYVGSLYLPAKVSDANKILYSKELKMIQLDIISSLITAEKMEETVRAGFKNSLNGNTAPLQKEIDAFISVFSEEIETEDIFKFVSDGTSTKAYKNDKLLTTVEGEEFQRALFGIWLGNKPADKKLKNLMLGQ</sequence>
<protein>
    <submittedName>
        <fullName evidence="3">Chalcone isomerase</fullName>
    </submittedName>
</protein>
<reference evidence="3 4" key="1">
    <citation type="submission" date="2018-12" db="EMBL/GenBank/DDBJ databases">
        <title>Flammeovirga pectinis sp. nov., isolated from the gut of the Korean scallop, Patinopecten yessoensis.</title>
        <authorList>
            <person name="Bae J.-W."/>
            <person name="Jeong Y.-S."/>
            <person name="Kang W."/>
        </authorList>
    </citation>
    <scope>NUCLEOTIDE SEQUENCE [LARGE SCALE GENOMIC DNA]</scope>
    <source>
        <strain evidence="3 4">L12M1</strain>
    </source>
</reference>
<dbReference type="OrthoDB" id="270742at2"/>
<dbReference type="InterPro" id="IPR036298">
    <property type="entry name" value="Chalcone_isomerase_sf"/>
</dbReference>
<keyword evidence="4" id="KW-1185">Reference proteome</keyword>
<feature type="signal peptide" evidence="1">
    <location>
        <begin position="1"/>
        <end position="20"/>
    </location>
</feature>
<keyword evidence="1" id="KW-0732">Signal</keyword>
<gene>
    <name evidence="3" type="ORF">EI427_09265</name>
</gene>
<proteinExistence type="predicted"/>
<evidence type="ECO:0000313" key="3">
    <source>
        <dbReference type="EMBL" id="AZQ62418.1"/>
    </source>
</evidence>
<accession>A0A3Q9FNP0</accession>
<dbReference type="RefSeq" id="WP_126613901.1">
    <property type="nucleotide sequence ID" value="NZ_CP034562.1"/>
</dbReference>
<name>A0A3Q9FNP0_9BACT</name>
<evidence type="ECO:0000256" key="1">
    <source>
        <dbReference type="SAM" id="SignalP"/>
    </source>
</evidence>
<dbReference type="Gene3D" id="3.50.70.10">
    <property type="match status" value="1"/>
</dbReference>
<feature type="chain" id="PRO_5018582660" evidence="1">
    <location>
        <begin position="21"/>
        <end position="187"/>
    </location>
</feature>